<feature type="transmembrane region" description="Helical" evidence="9">
    <location>
        <begin position="378"/>
        <end position="398"/>
    </location>
</feature>
<evidence type="ECO:0000256" key="4">
    <source>
        <dbReference type="ARBA" id="ARBA00022692"/>
    </source>
</evidence>
<dbReference type="NCBIfam" id="TIGR00727">
    <property type="entry name" value="ISP4_OPT"/>
    <property type="match status" value="1"/>
</dbReference>
<evidence type="ECO:0000256" key="7">
    <source>
        <dbReference type="ARBA" id="ARBA00022989"/>
    </source>
</evidence>
<feature type="transmembrane region" description="Helical" evidence="9">
    <location>
        <begin position="617"/>
        <end position="634"/>
    </location>
</feature>
<evidence type="ECO:0000313" key="10">
    <source>
        <dbReference type="EMBL" id="CAG8038114.1"/>
    </source>
</evidence>
<evidence type="ECO:0000256" key="9">
    <source>
        <dbReference type="SAM" id="Phobius"/>
    </source>
</evidence>
<evidence type="ECO:0000256" key="3">
    <source>
        <dbReference type="ARBA" id="ARBA00022448"/>
    </source>
</evidence>
<feature type="transmembrane region" description="Helical" evidence="9">
    <location>
        <begin position="541"/>
        <end position="560"/>
    </location>
</feature>
<keyword evidence="5" id="KW-0571">Peptide transport</keyword>
<evidence type="ECO:0000313" key="11">
    <source>
        <dbReference type="Proteomes" id="UP001153618"/>
    </source>
</evidence>
<feature type="transmembrane region" description="Helical" evidence="9">
    <location>
        <begin position="290"/>
        <end position="313"/>
    </location>
</feature>
<name>A0A9W4HK57_PENOL</name>
<keyword evidence="4 9" id="KW-0812">Transmembrane</keyword>
<feature type="transmembrane region" description="Helical" evidence="9">
    <location>
        <begin position="49"/>
        <end position="67"/>
    </location>
</feature>
<dbReference type="AlphaFoldDB" id="A0A9W4HK57"/>
<sequence length="751" mass="84515">MRETSEKENLQVTEAFKVGEASYFEEELAAAHINLEDDEQGQFALTVRMWVIGVVFSIIGCGLNTIFELRSPSISIAKSTAQLLAFPIARLWDKWVPDYEVKLWRWKFSLNPHPFNKKEHTLIFIMANISFYTRMTVDLLIEQKKFFARDTPWGFEIMMILALYLIGFAFSGLTRSSLIEPKSIVWPGLLSTTALTGVLHSHRGPEISGTWKLSGFAFFCIVFSISFCWYWLPDFLFPALSYFNFPCWINPTNRVVNQVFGVSSGMGLLPITFDWSQVAYVTSPLLVPPWAIANVAVGLVFWIYIVATACYYMNALNTGYLPFQSSEIFDKTGSVYNVSRILGERSGFQLDVAKYENYSPVRCLSSLPPIGIYMPITYALNTALSIATLGSLIVWVSLEHGSVVLTAMRKPWDAVQTLISPKKSQKVHEASDDVAMWWYVISLALGLFLSIFAIEFWDFDLRWYGVLFSVFIGAIFFYPVTLIYATANLKVGVEIFSRIIGGFLWSGKPLANNWFVGLGYTTILNGLSFSQDMKLCSYYHISPGSVFIAQCVGIIIGTIGQVSVMNWALGHIQGICTTDAINGFSCPFARTDFNTSIIWGAIGPRRFFSAESGYRNLFLLLILGGVLPVIVFFLRKRYPTSVWKFVNVPLFLGGLNYIPPATGMNYGSWAIVGIFFGFYVRTNYNSWWRSYNYVLGSALDSSVSLAGLVIFFTVYYTGASDKFSWWGTTVYKNTCDYQGCPNLSLSANETI</sequence>
<dbReference type="InterPro" id="IPR004813">
    <property type="entry name" value="OPT"/>
</dbReference>
<evidence type="ECO:0000256" key="6">
    <source>
        <dbReference type="ARBA" id="ARBA00022927"/>
    </source>
</evidence>
<feature type="transmembrane region" description="Helical" evidence="9">
    <location>
        <begin position="153"/>
        <end position="172"/>
    </location>
</feature>
<dbReference type="GO" id="GO:0035673">
    <property type="term" value="F:oligopeptide transmembrane transporter activity"/>
    <property type="evidence" value="ECO:0007669"/>
    <property type="project" value="InterPro"/>
</dbReference>
<gene>
    <name evidence="10" type="ORF">POLS_LOCUS2898</name>
</gene>
<dbReference type="NCBIfam" id="TIGR00728">
    <property type="entry name" value="OPT_sfam"/>
    <property type="match status" value="1"/>
</dbReference>
<dbReference type="PANTHER" id="PTHR22601">
    <property type="entry name" value="ISP4 LIKE PROTEIN"/>
    <property type="match status" value="1"/>
</dbReference>
<comment type="subcellular location">
    <subcellularLocation>
        <location evidence="1">Membrane</location>
        <topology evidence="1">Multi-pass membrane protein</topology>
    </subcellularLocation>
</comment>
<keyword evidence="6" id="KW-0653">Protein transport</keyword>
<evidence type="ECO:0008006" key="12">
    <source>
        <dbReference type="Google" id="ProtNLM"/>
    </source>
</evidence>
<evidence type="ECO:0000256" key="8">
    <source>
        <dbReference type="ARBA" id="ARBA00023136"/>
    </source>
</evidence>
<dbReference type="InterPro" id="IPR004648">
    <property type="entry name" value="Oligpept_transpt"/>
</dbReference>
<keyword evidence="8 9" id="KW-0472">Membrane</keyword>
<feature type="transmembrane region" description="Helical" evidence="9">
    <location>
        <begin position="664"/>
        <end position="681"/>
    </location>
</feature>
<dbReference type="Pfam" id="PF03169">
    <property type="entry name" value="OPT"/>
    <property type="match status" value="1"/>
</dbReference>
<reference evidence="10" key="1">
    <citation type="submission" date="2021-07" db="EMBL/GenBank/DDBJ databases">
        <authorList>
            <person name="Branca A.L. A."/>
        </authorList>
    </citation>
    <scope>NUCLEOTIDE SEQUENCE</scope>
</reference>
<dbReference type="Proteomes" id="UP001153618">
    <property type="component" value="Unassembled WGS sequence"/>
</dbReference>
<organism evidence="10 11">
    <name type="scientific">Penicillium olsonii</name>
    <dbReference type="NCBI Taxonomy" id="99116"/>
    <lineage>
        <taxon>Eukaryota</taxon>
        <taxon>Fungi</taxon>
        <taxon>Dikarya</taxon>
        <taxon>Ascomycota</taxon>
        <taxon>Pezizomycotina</taxon>
        <taxon>Eurotiomycetes</taxon>
        <taxon>Eurotiomycetidae</taxon>
        <taxon>Eurotiales</taxon>
        <taxon>Aspergillaceae</taxon>
        <taxon>Penicillium</taxon>
    </lineage>
</organism>
<comment type="caution">
    <text evidence="10">The sequence shown here is derived from an EMBL/GenBank/DDBJ whole genome shotgun (WGS) entry which is preliminary data.</text>
</comment>
<keyword evidence="11" id="KW-1185">Reference proteome</keyword>
<dbReference type="OrthoDB" id="9986677at2759"/>
<dbReference type="EMBL" id="CAJVOS010000016">
    <property type="protein sequence ID" value="CAG8038114.1"/>
    <property type="molecule type" value="Genomic_DNA"/>
</dbReference>
<evidence type="ECO:0000256" key="2">
    <source>
        <dbReference type="ARBA" id="ARBA00008807"/>
    </source>
</evidence>
<feature type="transmembrane region" description="Helical" evidence="9">
    <location>
        <begin position="693"/>
        <end position="716"/>
    </location>
</feature>
<feature type="transmembrane region" description="Helical" evidence="9">
    <location>
        <begin position="213"/>
        <end position="232"/>
    </location>
</feature>
<evidence type="ECO:0000256" key="1">
    <source>
        <dbReference type="ARBA" id="ARBA00004141"/>
    </source>
</evidence>
<accession>A0A9W4HK57</accession>
<proteinExistence type="inferred from homology"/>
<feature type="transmembrane region" description="Helical" evidence="9">
    <location>
        <begin position="436"/>
        <end position="457"/>
    </location>
</feature>
<dbReference type="GO" id="GO:0015031">
    <property type="term" value="P:protein transport"/>
    <property type="evidence" value="ECO:0007669"/>
    <property type="project" value="UniProtKB-KW"/>
</dbReference>
<feature type="transmembrane region" description="Helical" evidence="9">
    <location>
        <begin position="184"/>
        <end position="201"/>
    </location>
</feature>
<evidence type="ECO:0000256" key="5">
    <source>
        <dbReference type="ARBA" id="ARBA00022856"/>
    </source>
</evidence>
<comment type="similarity">
    <text evidence="2">Belongs to the oligopeptide OPT transporter family.</text>
</comment>
<keyword evidence="7 9" id="KW-1133">Transmembrane helix</keyword>
<keyword evidence="3" id="KW-0813">Transport</keyword>
<dbReference type="GO" id="GO:0016020">
    <property type="term" value="C:membrane"/>
    <property type="evidence" value="ECO:0007669"/>
    <property type="project" value="UniProtKB-SubCell"/>
</dbReference>
<feature type="transmembrane region" description="Helical" evidence="9">
    <location>
        <begin position="464"/>
        <end position="487"/>
    </location>
</feature>
<protein>
    <recommendedName>
        <fullName evidence="12">Sexual differentiation process protein isp4</fullName>
    </recommendedName>
</protein>